<dbReference type="RefSeq" id="WP_112220202.1">
    <property type="nucleotide sequence ID" value="NZ_MVJN01000009.1"/>
</dbReference>
<dbReference type="Gene3D" id="3.40.250.10">
    <property type="entry name" value="Rhodanese-like domain"/>
    <property type="match status" value="1"/>
</dbReference>
<protein>
    <submittedName>
        <fullName evidence="2">Sulfurtransferase</fullName>
    </submittedName>
</protein>
<sequence>MNEHNIATIDVHELKQRMEKNSKLCLIDVREDYEWQNYRIREALHIPKGELAARITDEVADRAEPIYLHCQGGVRSLAAADTLMQMGYQEVYSVNGGIAGWSMAGYPIEK</sequence>
<proteinExistence type="predicted"/>
<gene>
    <name evidence="2" type="ORF">B1207_11985</name>
</gene>
<dbReference type="InterPro" id="IPR036873">
    <property type="entry name" value="Rhodanese-like_dom_sf"/>
</dbReference>
<dbReference type="SUPFAM" id="SSF52821">
    <property type="entry name" value="Rhodanese/Cell cycle control phosphatase"/>
    <property type="match status" value="1"/>
</dbReference>
<dbReference type="CDD" id="cd00158">
    <property type="entry name" value="RHOD"/>
    <property type="match status" value="1"/>
</dbReference>
<evidence type="ECO:0000313" key="2">
    <source>
        <dbReference type="EMBL" id="RAP35419.1"/>
    </source>
</evidence>
<dbReference type="PANTHER" id="PTHR43031">
    <property type="entry name" value="FAD-DEPENDENT OXIDOREDUCTASE"/>
    <property type="match status" value="1"/>
</dbReference>
<dbReference type="InterPro" id="IPR001763">
    <property type="entry name" value="Rhodanese-like_dom"/>
</dbReference>
<organism evidence="2 3">
    <name type="scientific">Legionella quinlivanii</name>
    <dbReference type="NCBI Taxonomy" id="45073"/>
    <lineage>
        <taxon>Bacteria</taxon>
        <taxon>Pseudomonadati</taxon>
        <taxon>Pseudomonadota</taxon>
        <taxon>Gammaproteobacteria</taxon>
        <taxon>Legionellales</taxon>
        <taxon>Legionellaceae</taxon>
        <taxon>Legionella</taxon>
    </lineage>
</organism>
<dbReference type="Pfam" id="PF00581">
    <property type="entry name" value="Rhodanese"/>
    <property type="match status" value="1"/>
</dbReference>
<reference evidence="2 3" key="1">
    <citation type="submission" date="2017-02" db="EMBL/GenBank/DDBJ databases">
        <title>Legionella quilivanii strain from human: case report and whole genome sequencing analysis.</title>
        <authorList>
            <person name="Lalancette C."/>
            <person name="Leduc J.-M."/>
            <person name="Levesque S."/>
            <person name="Fournier E."/>
            <person name="Saoud J."/>
            <person name="Faucher S.P."/>
            <person name="Bernard K."/>
            <person name="Martineau C."/>
            <person name="Longtin J."/>
        </authorList>
    </citation>
    <scope>NUCLEOTIDE SEQUENCE [LARGE SCALE GENOMIC DNA]</scope>
    <source>
        <strain evidence="2 3">ID143958</strain>
    </source>
</reference>
<dbReference type="AlphaFoldDB" id="A0A364LH82"/>
<comment type="caution">
    <text evidence="2">The sequence shown here is derived from an EMBL/GenBank/DDBJ whole genome shotgun (WGS) entry which is preliminary data.</text>
</comment>
<dbReference type="EMBL" id="MVJN01000009">
    <property type="protein sequence ID" value="RAP35419.1"/>
    <property type="molecule type" value="Genomic_DNA"/>
</dbReference>
<dbReference type="SMART" id="SM00450">
    <property type="entry name" value="RHOD"/>
    <property type="match status" value="1"/>
</dbReference>
<feature type="domain" description="Rhodanese" evidence="1">
    <location>
        <begin position="20"/>
        <end position="110"/>
    </location>
</feature>
<dbReference type="Proteomes" id="UP000249458">
    <property type="component" value="Unassembled WGS sequence"/>
</dbReference>
<dbReference type="PROSITE" id="PS50206">
    <property type="entry name" value="RHODANESE_3"/>
    <property type="match status" value="1"/>
</dbReference>
<dbReference type="GO" id="GO:0016740">
    <property type="term" value="F:transferase activity"/>
    <property type="evidence" value="ECO:0007669"/>
    <property type="project" value="UniProtKB-KW"/>
</dbReference>
<dbReference type="PANTHER" id="PTHR43031:SF1">
    <property type="entry name" value="PYRIDINE NUCLEOTIDE-DISULPHIDE OXIDOREDUCTASE"/>
    <property type="match status" value="1"/>
</dbReference>
<evidence type="ECO:0000313" key="3">
    <source>
        <dbReference type="Proteomes" id="UP000249458"/>
    </source>
</evidence>
<accession>A0A364LH82</accession>
<name>A0A364LH82_9GAMM</name>
<evidence type="ECO:0000259" key="1">
    <source>
        <dbReference type="PROSITE" id="PS50206"/>
    </source>
</evidence>
<keyword evidence="2" id="KW-0808">Transferase</keyword>
<dbReference type="InterPro" id="IPR050229">
    <property type="entry name" value="GlpE_sulfurtransferase"/>
</dbReference>